<feature type="transmembrane region" description="Helical" evidence="7">
    <location>
        <begin position="118"/>
        <end position="139"/>
    </location>
</feature>
<keyword evidence="4 7" id="KW-0812">Transmembrane</keyword>
<dbReference type="EMBL" id="JBHUMY010000001">
    <property type="protein sequence ID" value="MFD2659047.1"/>
    <property type="molecule type" value="Genomic_DNA"/>
</dbReference>
<evidence type="ECO:0000256" key="4">
    <source>
        <dbReference type="ARBA" id="ARBA00022692"/>
    </source>
</evidence>
<gene>
    <name evidence="9" type="ORF">ACFSW5_02075</name>
</gene>
<sequence>MCNVSEKEAPKAVSKVFIGISAGMIVGVPIASFMDNTFSYEWAMAFFLIVNALVFVATLLFVPSMPVKERLTYGSQFSVLKRPVLWISIVAVILINGSIFAVYSYLSEYLGTVSIMSPNIISLTLFIYGSANIIGNIAVGRLLTHSPSKAVFMFPLLLAAVYTVLLFTGQFAVSMIITTIFWGIVAGGIMTNINQYLIMSAAPQAPDFANGLFISACNVGTTVGAAVGGVFISQLGTPYVMLAGIMFLVLGFVSILIRSYMFSSARQLS</sequence>
<dbReference type="Proteomes" id="UP001597493">
    <property type="component" value="Unassembled WGS sequence"/>
</dbReference>
<feature type="transmembrane region" description="Helical" evidence="7">
    <location>
        <begin position="179"/>
        <end position="199"/>
    </location>
</feature>
<dbReference type="CDD" id="cd17324">
    <property type="entry name" value="MFS_NepI_like"/>
    <property type="match status" value="1"/>
</dbReference>
<dbReference type="Gene3D" id="1.20.1250.20">
    <property type="entry name" value="MFS general substrate transporter like domains"/>
    <property type="match status" value="1"/>
</dbReference>
<dbReference type="PROSITE" id="PS50850">
    <property type="entry name" value="MFS"/>
    <property type="match status" value="1"/>
</dbReference>
<dbReference type="PANTHER" id="PTHR43124">
    <property type="entry name" value="PURINE EFFLUX PUMP PBUE"/>
    <property type="match status" value="1"/>
</dbReference>
<dbReference type="InterPro" id="IPR011701">
    <property type="entry name" value="MFS"/>
</dbReference>
<evidence type="ECO:0000256" key="6">
    <source>
        <dbReference type="ARBA" id="ARBA00023136"/>
    </source>
</evidence>
<feature type="transmembrane region" description="Helical" evidence="7">
    <location>
        <begin position="151"/>
        <end position="173"/>
    </location>
</feature>
<name>A0ABW5QRR3_9BACL</name>
<dbReference type="InterPro" id="IPR050189">
    <property type="entry name" value="MFS_Efflux_Transporters"/>
</dbReference>
<evidence type="ECO:0000313" key="10">
    <source>
        <dbReference type="Proteomes" id="UP001597493"/>
    </source>
</evidence>
<dbReference type="PANTHER" id="PTHR43124:SF3">
    <property type="entry name" value="CHLORAMPHENICOL EFFLUX PUMP RV0191"/>
    <property type="match status" value="1"/>
</dbReference>
<evidence type="ECO:0000256" key="5">
    <source>
        <dbReference type="ARBA" id="ARBA00022989"/>
    </source>
</evidence>
<dbReference type="RefSeq" id="WP_379269205.1">
    <property type="nucleotide sequence ID" value="NZ_JBHUGT010000031.1"/>
</dbReference>
<organism evidence="9 10">
    <name type="scientific">Paenibacillus thailandensis</name>
    <dbReference type="NCBI Taxonomy" id="393250"/>
    <lineage>
        <taxon>Bacteria</taxon>
        <taxon>Bacillati</taxon>
        <taxon>Bacillota</taxon>
        <taxon>Bacilli</taxon>
        <taxon>Bacillales</taxon>
        <taxon>Paenibacillaceae</taxon>
        <taxon>Paenibacillus</taxon>
    </lineage>
</organism>
<feature type="transmembrane region" description="Helical" evidence="7">
    <location>
        <begin position="12"/>
        <end position="34"/>
    </location>
</feature>
<dbReference type="Pfam" id="PF07690">
    <property type="entry name" value="MFS_1"/>
    <property type="match status" value="1"/>
</dbReference>
<feature type="domain" description="Major facilitator superfamily (MFS) profile" evidence="8">
    <location>
        <begin position="1"/>
        <end position="261"/>
    </location>
</feature>
<evidence type="ECO:0000256" key="2">
    <source>
        <dbReference type="ARBA" id="ARBA00022448"/>
    </source>
</evidence>
<feature type="transmembrane region" description="Helical" evidence="7">
    <location>
        <begin position="238"/>
        <end position="257"/>
    </location>
</feature>
<feature type="transmembrane region" description="Helical" evidence="7">
    <location>
        <begin position="83"/>
        <end position="106"/>
    </location>
</feature>
<keyword evidence="3" id="KW-1003">Cell membrane</keyword>
<dbReference type="SUPFAM" id="SSF103473">
    <property type="entry name" value="MFS general substrate transporter"/>
    <property type="match status" value="1"/>
</dbReference>
<evidence type="ECO:0000256" key="1">
    <source>
        <dbReference type="ARBA" id="ARBA00004651"/>
    </source>
</evidence>
<protein>
    <submittedName>
        <fullName evidence="9">MFS transporter</fullName>
    </submittedName>
</protein>
<accession>A0ABW5QRR3</accession>
<comment type="caution">
    <text evidence="9">The sequence shown here is derived from an EMBL/GenBank/DDBJ whole genome shotgun (WGS) entry which is preliminary data.</text>
</comment>
<dbReference type="InterPro" id="IPR036259">
    <property type="entry name" value="MFS_trans_sf"/>
</dbReference>
<evidence type="ECO:0000256" key="7">
    <source>
        <dbReference type="SAM" id="Phobius"/>
    </source>
</evidence>
<keyword evidence="2" id="KW-0813">Transport</keyword>
<proteinExistence type="predicted"/>
<evidence type="ECO:0000313" key="9">
    <source>
        <dbReference type="EMBL" id="MFD2659047.1"/>
    </source>
</evidence>
<keyword evidence="6 7" id="KW-0472">Membrane</keyword>
<feature type="transmembrane region" description="Helical" evidence="7">
    <location>
        <begin position="211"/>
        <end position="232"/>
    </location>
</feature>
<keyword evidence="10" id="KW-1185">Reference proteome</keyword>
<reference evidence="10" key="1">
    <citation type="journal article" date="2019" name="Int. J. Syst. Evol. Microbiol.">
        <title>The Global Catalogue of Microorganisms (GCM) 10K type strain sequencing project: providing services to taxonomists for standard genome sequencing and annotation.</title>
        <authorList>
            <consortium name="The Broad Institute Genomics Platform"/>
            <consortium name="The Broad Institute Genome Sequencing Center for Infectious Disease"/>
            <person name="Wu L."/>
            <person name="Ma J."/>
        </authorList>
    </citation>
    <scope>NUCLEOTIDE SEQUENCE [LARGE SCALE GENOMIC DNA]</scope>
    <source>
        <strain evidence="10">TISTR 1827</strain>
    </source>
</reference>
<comment type="subcellular location">
    <subcellularLocation>
        <location evidence="1">Cell membrane</location>
        <topology evidence="1">Multi-pass membrane protein</topology>
    </subcellularLocation>
</comment>
<feature type="transmembrane region" description="Helical" evidence="7">
    <location>
        <begin position="40"/>
        <end position="62"/>
    </location>
</feature>
<keyword evidence="5 7" id="KW-1133">Transmembrane helix</keyword>
<evidence type="ECO:0000259" key="8">
    <source>
        <dbReference type="PROSITE" id="PS50850"/>
    </source>
</evidence>
<evidence type="ECO:0000256" key="3">
    <source>
        <dbReference type="ARBA" id="ARBA00022475"/>
    </source>
</evidence>
<dbReference type="InterPro" id="IPR020846">
    <property type="entry name" value="MFS_dom"/>
</dbReference>